<comment type="caution">
    <text evidence="2">The sequence shown here is derived from an EMBL/GenBank/DDBJ whole genome shotgun (WGS) entry which is preliminary data.</text>
</comment>
<evidence type="ECO:0000259" key="1">
    <source>
        <dbReference type="Pfam" id="PF07486"/>
    </source>
</evidence>
<dbReference type="Pfam" id="PF07486">
    <property type="entry name" value="Hydrolase_2"/>
    <property type="match status" value="1"/>
</dbReference>
<protein>
    <submittedName>
        <fullName evidence="2">Cell wall hydrolase</fullName>
    </submittedName>
</protein>
<feature type="domain" description="Cell wall hydrolase SleB" evidence="1">
    <location>
        <begin position="185"/>
        <end position="295"/>
    </location>
</feature>
<feature type="non-terminal residue" evidence="2">
    <location>
        <position position="1"/>
    </location>
</feature>
<keyword evidence="3" id="KW-1185">Reference proteome</keyword>
<dbReference type="InterPro" id="IPR042047">
    <property type="entry name" value="SleB_dom1"/>
</dbReference>
<evidence type="ECO:0000313" key="2">
    <source>
        <dbReference type="EMBL" id="MFD1332835.1"/>
    </source>
</evidence>
<dbReference type="Proteomes" id="UP001597171">
    <property type="component" value="Unassembled WGS sequence"/>
</dbReference>
<sequence length="307" mass="32855">LAALPFAGDVARYWPADAAIVAAMQPLPEVAAVDKAPDALPADGLLADSAYVEPLDEAGAAPVTRVPMTPREAGANHDGSTPNVLKLAGGRMPETTTPSADAPLMVAALPVAHPAGGPQSAAVAGVSPVALTPALSDVAPETAALRARSEAPVLTRLSNRLFVPEDQLAASEQCLAEAIYFEARGEPVEGQYAVAQVVLNRVRSGYYPDSICGVVYQNKHRRNACQFSFACDRIPDRVNNVQAWEVATRISRDVVQNGAWLEEVGPSTHYHATYVRPRWIRDMVKLDSIGRHIFYRVRWHTPPADAA</sequence>
<dbReference type="InterPro" id="IPR011105">
    <property type="entry name" value="Cell_wall_hydrolase_SleB"/>
</dbReference>
<keyword evidence="2" id="KW-0378">Hydrolase</keyword>
<dbReference type="GO" id="GO:0016787">
    <property type="term" value="F:hydrolase activity"/>
    <property type="evidence" value="ECO:0007669"/>
    <property type="project" value="UniProtKB-KW"/>
</dbReference>
<proteinExistence type="predicted"/>
<evidence type="ECO:0000313" key="3">
    <source>
        <dbReference type="Proteomes" id="UP001597171"/>
    </source>
</evidence>
<dbReference type="RefSeq" id="WP_378776042.1">
    <property type="nucleotide sequence ID" value="NZ_JBHTMX010000128.1"/>
</dbReference>
<reference evidence="3" key="1">
    <citation type="journal article" date="2019" name="Int. J. Syst. Evol. Microbiol.">
        <title>The Global Catalogue of Microorganisms (GCM) 10K type strain sequencing project: providing services to taxonomists for standard genome sequencing and annotation.</title>
        <authorList>
            <consortium name="The Broad Institute Genomics Platform"/>
            <consortium name="The Broad Institute Genome Sequencing Center for Infectious Disease"/>
            <person name="Wu L."/>
            <person name="Ma J."/>
        </authorList>
    </citation>
    <scope>NUCLEOTIDE SEQUENCE [LARGE SCALE GENOMIC DNA]</scope>
    <source>
        <strain evidence="3">CCUG 61696</strain>
    </source>
</reference>
<organism evidence="2 3">
    <name type="scientific">Methylopila musalis</name>
    <dbReference type="NCBI Taxonomy" id="1134781"/>
    <lineage>
        <taxon>Bacteria</taxon>
        <taxon>Pseudomonadati</taxon>
        <taxon>Pseudomonadota</taxon>
        <taxon>Alphaproteobacteria</taxon>
        <taxon>Hyphomicrobiales</taxon>
        <taxon>Methylopilaceae</taxon>
        <taxon>Methylopila</taxon>
    </lineage>
</organism>
<name>A0ABW3Z9T0_9HYPH</name>
<accession>A0ABW3Z9T0</accession>
<dbReference type="EMBL" id="JBHTMX010000128">
    <property type="protein sequence ID" value="MFD1332835.1"/>
    <property type="molecule type" value="Genomic_DNA"/>
</dbReference>
<gene>
    <name evidence="2" type="ORF">ACFQ4O_12590</name>
</gene>
<dbReference type="Gene3D" id="1.10.10.2520">
    <property type="entry name" value="Cell wall hydrolase SleB, domain 1"/>
    <property type="match status" value="1"/>
</dbReference>